<accession>A0ABV6H7W6</accession>
<name>A0ABV6H7W6_9ACTN</name>
<protein>
    <submittedName>
        <fullName evidence="1">Uncharacterized protein</fullName>
    </submittedName>
</protein>
<reference evidence="1 2" key="1">
    <citation type="submission" date="2024-09" db="EMBL/GenBank/DDBJ databases">
        <authorList>
            <person name="Sun Q."/>
            <person name="Mori K."/>
        </authorList>
    </citation>
    <scope>NUCLEOTIDE SEQUENCE [LARGE SCALE GENOMIC DNA]</scope>
    <source>
        <strain evidence="1 2">CCM 7957</strain>
    </source>
</reference>
<sequence>MGMFDFLTGNKSAPKGAERVPRLSMAAEAFRGQKKEVSFGRAVAFREEDLRLGVVYDYKFDTSELKEPLQQVVLADGWGWRGVAFGKL</sequence>
<comment type="caution">
    <text evidence="1">The sequence shown here is derived from an EMBL/GenBank/DDBJ whole genome shotgun (WGS) entry which is preliminary data.</text>
</comment>
<proteinExistence type="predicted"/>
<gene>
    <name evidence="1" type="ORF">ACFFJD_08915</name>
</gene>
<evidence type="ECO:0000313" key="2">
    <source>
        <dbReference type="Proteomes" id="UP001589783"/>
    </source>
</evidence>
<evidence type="ECO:0000313" key="1">
    <source>
        <dbReference type="EMBL" id="MFC0314971.1"/>
    </source>
</evidence>
<keyword evidence="2" id="KW-1185">Reference proteome</keyword>
<dbReference type="EMBL" id="JBHLWV010000019">
    <property type="protein sequence ID" value="MFC0314971.1"/>
    <property type="molecule type" value="Genomic_DNA"/>
</dbReference>
<dbReference type="Proteomes" id="UP001589783">
    <property type="component" value="Unassembled WGS sequence"/>
</dbReference>
<dbReference type="RefSeq" id="WP_382363243.1">
    <property type="nucleotide sequence ID" value="NZ_JBHLWV010000019.1"/>
</dbReference>
<organism evidence="1 2">
    <name type="scientific">Gordonia phosphorivorans</name>
    <dbReference type="NCBI Taxonomy" id="1056982"/>
    <lineage>
        <taxon>Bacteria</taxon>
        <taxon>Bacillati</taxon>
        <taxon>Actinomycetota</taxon>
        <taxon>Actinomycetes</taxon>
        <taxon>Mycobacteriales</taxon>
        <taxon>Gordoniaceae</taxon>
        <taxon>Gordonia</taxon>
    </lineage>
</organism>